<comment type="similarity">
    <text evidence="1">Belongs to the amidase family.</text>
</comment>
<feature type="region of interest" description="Disordered" evidence="2">
    <location>
        <begin position="673"/>
        <end position="722"/>
    </location>
</feature>
<feature type="compositionally biased region" description="Polar residues" evidence="2">
    <location>
        <begin position="574"/>
        <end position="587"/>
    </location>
</feature>
<evidence type="ECO:0000256" key="4">
    <source>
        <dbReference type="SAM" id="SignalP"/>
    </source>
</evidence>
<accession>A0A0R1UM48</accession>
<keyword evidence="4" id="KW-0732">Signal</keyword>
<dbReference type="EMBL" id="AZFK01000028">
    <property type="protein sequence ID" value="KRL90635.1"/>
    <property type="molecule type" value="Genomic_DNA"/>
</dbReference>
<dbReference type="RefSeq" id="WP_056954341.1">
    <property type="nucleotide sequence ID" value="NZ_AZFK01000028.1"/>
</dbReference>
<dbReference type="InterPro" id="IPR023631">
    <property type="entry name" value="Amidase_dom"/>
</dbReference>
<feature type="region of interest" description="Disordered" evidence="2">
    <location>
        <begin position="574"/>
        <end position="659"/>
    </location>
</feature>
<feature type="transmembrane region" description="Helical" evidence="3">
    <location>
        <begin position="738"/>
        <end position="757"/>
    </location>
</feature>
<evidence type="ECO:0000259" key="5">
    <source>
        <dbReference type="Pfam" id="PF01425"/>
    </source>
</evidence>
<feature type="compositionally biased region" description="Polar residues" evidence="2">
    <location>
        <begin position="635"/>
        <end position="654"/>
    </location>
</feature>
<sequence length="763" mass="79966">MHNHRIRKLSAEALAALLVASALSGFPLAAHAATANATAPAVTETTSAPAATASTALNDSSETPTPTSTSPTDQTPPPKDPSPAPQAPTHTPAELKALTQGKSATEMAAMIKTGQVSAQELVEQAFQQIKTENPALNDVIYTDPTGAAAQVKAVDPNAPFAGVPILIKGLGQAMKGYPGTNGLTFEADNKYTYTKNFVQQLQKMGFIILGETNFPELGLINVTQSNLNGNAGNPWDATRNPGGSSGGSAAAVAAGWVSLATGNDAGGSLRIPASWSGVIGLKPTQGLILGDSTTPSVVNFAETRSIADTQALLTGLMNPAHRDMLQPVPQDLTQLKIAYSTTSPVGTPVSPDAKAAVLQAVAFLRQQGFQVEEHPAPVDGVQLMQAYFLGALSNGSTANYLANHFLHRNLTADDVTNHVISPMTYALYEASKKAPQTVGAAFKGELALVKQAMDAFHQEYPLYLTPTTAVVAPLNADPAFLPADVEKLKASGDLPFDQQMQLIYDAWLHGLTKTPFTQLTNLAGEPALSLPTYLSAANLPLGIQLQGAKGSDQTLLAVGKLFEDHHQFKLLDQQVSSDADQPTTSEEPQPPATPADQTVTDTKQAQTQTEPSQPAAEQPGTTPDEPQIATPVDQPATTGPKSSNDLVSTGQASQPADHEPAIAVSEQPTPTLTDQLATAAQQPERIATKPNVTGSQTETQGETLARKPAALTTGQQPSRTLTPASAVRLPQTGNRISHLAWALGSLGLFAVLSHCWLRRQLRP</sequence>
<dbReference type="InterPro" id="IPR036928">
    <property type="entry name" value="AS_sf"/>
</dbReference>
<keyword evidence="3" id="KW-0812">Transmembrane</keyword>
<dbReference type="Proteomes" id="UP000050816">
    <property type="component" value="Unassembled WGS sequence"/>
</dbReference>
<feature type="region of interest" description="Disordered" evidence="2">
    <location>
        <begin position="44"/>
        <end position="90"/>
    </location>
</feature>
<evidence type="ECO:0000313" key="7">
    <source>
        <dbReference type="Proteomes" id="UP000050816"/>
    </source>
</evidence>
<comment type="caution">
    <text evidence="6">The sequence shown here is derived from an EMBL/GenBank/DDBJ whole genome shotgun (WGS) entry which is preliminary data.</text>
</comment>
<proteinExistence type="inferred from homology"/>
<evidence type="ECO:0000256" key="3">
    <source>
        <dbReference type="SAM" id="Phobius"/>
    </source>
</evidence>
<feature type="domain" description="Amidase" evidence="5">
    <location>
        <begin position="120"/>
        <end position="556"/>
    </location>
</feature>
<protein>
    <submittedName>
        <fullName evidence="6">Cell wall anchor domain-containing protein</fullName>
    </submittedName>
</protein>
<dbReference type="PANTHER" id="PTHR11895:SF7">
    <property type="entry name" value="GLUTAMYL-TRNA(GLN) AMIDOTRANSFERASE SUBUNIT A, MITOCHONDRIAL"/>
    <property type="match status" value="1"/>
</dbReference>
<dbReference type="Gene3D" id="3.90.1300.10">
    <property type="entry name" value="Amidase signature (AS) domain"/>
    <property type="match status" value="1"/>
</dbReference>
<dbReference type="Pfam" id="PF01425">
    <property type="entry name" value="Amidase"/>
    <property type="match status" value="1"/>
</dbReference>
<dbReference type="InterPro" id="IPR000120">
    <property type="entry name" value="Amidase"/>
</dbReference>
<evidence type="ECO:0000256" key="1">
    <source>
        <dbReference type="ARBA" id="ARBA00009199"/>
    </source>
</evidence>
<keyword evidence="3" id="KW-1133">Transmembrane helix</keyword>
<feature type="compositionally biased region" description="Polar residues" evidence="2">
    <location>
        <begin position="712"/>
        <end position="722"/>
    </location>
</feature>
<dbReference type="PATRIC" id="fig|1423760.3.peg.1309"/>
<dbReference type="SUPFAM" id="SSF75304">
    <property type="entry name" value="Amidase signature (AS) enzymes"/>
    <property type="match status" value="1"/>
</dbReference>
<gene>
    <name evidence="6" type="ORF">FC43_GL001239</name>
</gene>
<keyword evidence="3" id="KW-0472">Membrane</keyword>
<evidence type="ECO:0000256" key="2">
    <source>
        <dbReference type="SAM" id="MobiDB-lite"/>
    </source>
</evidence>
<feature type="signal peptide" evidence="4">
    <location>
        <begin position="1"/>
        <end position="32"/>
    </location>
</feature>
<feature type="compositionally biased region" description="Polar residues" evidence="2">
    <location>
        <begin position="690"/>
        <end position="702"/>
    </location>
</feature>
<feature type="compositionally biased region" description="Polar residues" evidence="2">
    <location>
        <begin position="595"/>
        <end position="612"/>
    </location>
</feature>
<dbReference type="InterPro" id="IPR020556">
    <property type="entry name" value="Amidase_CS"/>
</dbReference>
<feature type="compositionally biased region" description="Low complexity" evidence="2">
    <location>
        <begin position="44"/>
        <end position="73"/>
    </location>
</feature>
<feature type="compositionally biased region" description="Pro residues" evidence="2">
    <location>
        <begin position="74"/>
        <end position="86"/>
    </location>
</feature>
<dbReference type="AlphaFoldDB" id="A0A0R1UM48"/>
<name>A0A0R1UM48_9LACO</name>
<feature type="chain" id="PRO_5006411780" evidence="4">
    <location>
        <begin position="33"/>
        <end position="763"/>
    </location>
</feature>
<dbReference type="PANTHER" id="PTHR11895">
    <property type="entry name" value="TRANSAMIDASE"/>
    <property type="match status" value="1"/>
</dbReference>
<dbReference type="PROSITE" id="PS00571">
    <property type="entry name" value="AMIDASES"/>
    <property type="match status" value="1"/>
</dbReference>
<dbReference type="GO" id="GO:0003824">
    <property type="term" value="F:catalytic activity"/>
    <property type="evidence" value="ECO:0007669"/>
    <property type="project" value="InterPro"/>
</dbReference>
<evidence type="ECO:0000313" key="6">
    <source>
        <dbReference type="EMBL" id="KRL90635.1"/>
    </source>
</evidence>
<organism evidence="6 7">
    <name type="scientific">Limosilactobacillus ingluviei DSM 15946</name>
    <dbReference type="NCBI Taxonomy" id="1423760"/>
    <lineage>
        <taxon>Bacteria</taxon>
        <taxon>Bacillati</taxon>
        <taxon>Bacillota</taxon>
        <taxon>Bacilli</taxon>
        <taxon>Lactobacillales</taxon>
        <taxon>Lactobacillaceae</taxon>
        <taxon>Limosilactobacillus</taxon>
    </lineage>
</organism>
<reference evidence="6 7" key="1">
    <citation type="journal article" date="2015" name="Genome Announc.">
        <title>Expanding the biotechnology potential of lactobacilli through comparative genomics of 213 strains and associated genera.</title>
        <authorList>
            <person name="Sun Z."/>
            <person name="Harris H.M."/>
            <person name="McCann A."/>
            <person name="Guo C."/>
            <person name="Argimon S."/>
            <person name="Zhang W."/>
            <person name="Yang X."/>
            <person name="Jeffery I.B."/>
            <person name="Cooney J.C."/>
            <person name="Kagawa T.F."/>
            <person name="Liu W."/>
            <person name="Song Y."/>
            <person name="Salvetti E."/>
            <person name="Wrobel A."/>
            <person name="Rasinkangas P."/>
            <person name="Parkhill J."/>
            <person name="Rea M.C."/>
            <person name="O'Sullivan O."/>
            <person name="Ritari J."/>
            <person name="Douillard F.P."/>
            <person name="Paul Ross R."/>
            <person name="Yang R."/>
            <person name="Briner A.E."/>
            <person name="Felis G.E."/>
            <person name="de Vos W.M."/>
            <person name="Barrangou R."/>
            <person name="Klaenhammer T.R."/>
            <person name="Caufield P.W."/>
            <person name="Cui Y."/>
            <person name="Zhang H."/>
            <person name="O'Toole P.W."/>
        </authorList>
    </citation>
    <scope>NUCLEOTIDE SEQUENCE [LARGE SCALE GENOMIC DNA]</scope>
    <source>
        <strain evidence="6 7">DSM 15946</strain>
    </source>
</reference>